<organism evidence="9">
    <name type="scientific">marine sediment metagenome</name>
    <dbReference type="NCBI Taxonomy" id="412755"/>
    <lineage>
        <taxon>unclassified sequences</taxon>
        <taxon>metagenomes</taxon>
        <taxon>ecological metagenomes</taxon>
    </lineage>
</organism>
<evidence type="ECO:0000256" key="6">
    <source>
        <dbReference type="ARBA" id="ARBA00022777"/>
    </source>
</evidence>
<dbReference type="InterPro" id="IPR011529">
    <property type="entry name" value="Glu_5kinase"/>
</dbReference>
<dbReference type="InterPro" id="IPR001057">
    <property type="entry name" value="Glu/AcGlu_kinase"/>
</dbReference>
<dbReference type="InterPro" id="IPR001048">
    <property type="entry name" value="Asp/Glu/Uridylate_kinase"/>
</dbReference>
<evidence type="ECO:0000256" key="7">
    <source>
        <dbReference type="ARBA" id="ARBA00022840"/>
    </source>
</evidence>
<keyword evidence="2" id="KW-0028">Amino-acid biosynthesis</keyword>
<reference evidence="9" key="1">
    <citation type="journal article" date="2014" name="Front. Microbiol.">
        <title>High frequency of phylogenetically diverse reductive dehalogenase-homologous genes in deep subseafloor sedimentary metagenomes.</title>
        <authorList>
            <person name="Kawai M."/>
            <person name="Futagami T."/>
            <person name="Toyoda A."/>
            <person name="Takaki Y."/>
            <person name="Nishi S."/>
            <person name="Hori S."/>
            <person name="Arai W."/>
            <person name="Tsubouchi T."/>
            <person name="Morono Y."/>
            <person name="Uchiyama I."/>
            <person name="Ito T."/>
            <person name="Fujiyama A."/>
            <person name="Inagaki F."/>
            <person name="Takami H."/>
        </authorList>
    </citation>
    <scope>NUCLEOTIDE SEQUENCE</scope>
    <source>
        <strain evidence="9">Expedition CK06-06</strain>
    </source>
</reference>
<evidence type="ECO:0000256" key="5">
    <source>
        <dbReference type="ARBA" id="ARBA00022741"/>
    </source>
</evidence>
<dbReference type="InterPro" id="IPR002478">
    <property type="entry name" value="PUA"/>
</dbReference>
<dbReference type="SMART" id="SM00359">
    <property type="entry name" value="PUA"/>
    <property type="match status" value="1"/>
</dbReference>
<dbReference type="InterPro" id="IPR036974">
    <property type="entry name" value="PUA_sf"/>
</dbReference>
<dbReference type="GO" id="GO:0004349">
    <property type="term" value="F:glutamate 5-kinase activity"/>
    <property type="evidence" value="ECO:0007669"/>
    <property type="project" value="InterPro"/>
</dbReference>
<dbReference type="PIRSF" id="PIRSF000729">
    <property type="entry name" value="GK"/>
    <property type="match status" value="1"/>
</dbReference>
<accession>X1RSV0</accession>
<dbReference type="InterPro" id="IPR036393">
    <property type="entry name" value="AceGlu_kinase-like_sf"/>
</dbReference>
<keyword evidence="4" id="KW-0808">Transferase</keyword>
<dbReference type="Pfam" id="PF00696">
    <property type="entry name" value="AA_kinase"/>
    <property type="match status" value="1"/>
</dbReference>
<dbReference type="PANTHER" id="PTHR43654">
    <property type="entry name" value="GLUTAMATE 5-KINASE"/>
    <property type="match status" value="1"/>
</dbReference>
<gene>
    <name evidence="9" type="ORF">S12H4_14689</name>
</gene>
<dbReference type="Pfam" id="PF01472">
    <property type="entry name" value="PUA"/>
    <property type="match status" value="1"/>
</dbReference>
<evidence type="ECO:0000313" key="9">
    <source>
        <dbReference type="EMBL" id="GAI83733.1"/>
    </source>
</evidence>
<dbReference type="InterPro" id="IPR015947">
    <property type="entry name" value="PUA-like_sf"/>
</dbReference>
<protein>
    <recommendedName>
        <fullName evidence="8">PUA domain-containing protein</fullName>
    </recommendedName>
</protein>
<dbReference type="GO" id="GO:0005524">
    <property type="term" value="F:ATP binding"/>
    <property type="evidence" value="ECO:0007669"/>
    <property type="project" value="UniProtKB-KW"/>
</dbReference>
<dbReference type="PROSITE" id="PS00902">
    <property type="entry name" value="GLUTAMATE_5_KINASE"/>
    <property type="match status" value="1"/>
</dbReference>
<feature type="non-terminal residue" evidence="9">
    <location>
        <position position="1"/>
    </location>
</feature>
<keyword evidence="5" id="KW-0547">Nucleotide-binding</keyword>
<evidence type="ECO:0000256" key="1">
    <source>
        <dbReference type="ARBA" id="ARBA00022490"/>
    </source>
</evidence>
<dbReference type="FunFam" id="3.40.1160.10:FF:000006">
    <property type="entry name" value="Glutamate 5-kinase"/>
    <property type="match status" value="1"/>
</dbReference>
<evidence type="ECO:0000256" key="4">
    <source>
        <dbReference type="ARBA" id="ARBA00022679"/>
    </source>
</evidence>
<dbReference type="SUPFAM" id="SSF88697">
    <property type="entry name" value="PUA domain-like"/>
    <property type="match status" value="1"/>
</dbReference>
<dbReference type="PRINTS" id="PR00474">
    <property type="entry name" value="GLU5KINASE"/>
</dbReference>
<keyword evidence="7" id="KW-0067">ATP-binding</keyword>
<dbReference type="EMBL" id="BARW01007017">
    <property type="protein sequence ID" value="GAI83733.1"/>
    <property type="molecule type" value="Genomic_DNA"/>
</dbReference>
<dbReference type="SUPFAM" id="SSF53633">
    <property type="entry name" value="Carbamate kinase-like"/>
    <property type="match status" value="1"/>
</dbReference>
<evidence type="ECO:0000256" key="3">
    <source>
        <dbReference type="ARBA" id="ARBA00022650"/>
    </source>
</evidence>
<dbReference type="InterPro" id="IPR005715">
    <property type="entry name" value="Glu_5kinase/COase_Synthase"/>
</dbReference>
<dbReference type="InterPro" id="IPR019797">
    <property type="entry name" value="Glutamate_5-kinase_CS"/>
</dbReference>
<dbReference type="NCBIfam" id="TIGR01027">
    <property type="entry name" value="proB"/>
    <property type="match status" value="1"/>
</dbReference>
<dbReference type="GO" id="GO:0008652">
    <property type="term" value="P:amino acid biosynthetic process"/>
    <property type="evidence" value="ECO:0007669"/>
    <property type="project" value="UniProtKB-KW"/>
</dbReference>
<sequence length="278" mass="29993">YRKSFLRYGVTVAQVLVTAEVLNNRKTYLNLRNSIETLLKLGAVPILNENDSVSTDEIGSAFGDNDKLSALVASKIDADLLIMLSDIDALYDKDPRKFADAKPIPTVYEITEDIVRSASGRGTQYATGGMKTKIEAAKIASNAGFSIVLANGRLKNVIGRIIEGAEIGTAFYPKRKLSNRSRWILNSTAAGVINIDEGAMRALRAHKSLLPSGIISIKGTFEAGCVVMLNDNAKAVTNFSSSQLKALAGKHSTEIKKLLGPGHRDVVAIPEDIVLIDY</sequence>
<comment type="caution">
    <text evidence="9">The sequence shown here is derived from an EMBL/GenBank/DDBJ whole genome shotgun (WGS) entry which is preliminary data.</text>
</comment>
<proteinExistence type="predicted"/>
<evidence type="ECO:0000256" key="2">
    <source>
        <dbReference type="ARBA" id="ARBA00022605"/>
    </source>
</evidence>
<dbReference type="PROSITE" id="PS50890">
    <property type="entry name" value="PUA"/>
    <property type="match status" value="1"/>
</dbReference>
<dbReference type="Gene3D" id="3.40.1160.10">
    <property type="entry name" value="Acetylglutamate kinase-like"/>
    <property type="match status" value="1"/>
</dbReference>
<dbReference type="GO" id="GO:0005829">
    <property type="term" value="C:cytosol"/>
    <property type="evidence" value="ECO:0007669"/>
    <property type="project" value="TreeGrafter"/>
</dbReference>
<keyword evidence="3" id="KW-0641">Proline biosynthesis</keyword>
<dbReference type="Gene3D" id="2.30.130.10">
    <property type="entry name" value="PUA domain"/>
    <property type="match status" value="1"/>
</dbReference>
<evidence type="ECO:0000259" key="8">
    <source>
        <dbReference type="SMART" id="SM00359"/>
    </source>
</evidence>
<name>X1RSV0_9ZZZZ</name>
<dbReference type="AlphaFoldDB" id="X1RSV0"/>
<keyword evidence="6" id="KW-0418">Kinase</keyword>
<dbReference type="CDD" id="cd21157">
    <property type="entry name" value="PUA_G5K"/>
    <property type="match status" value="1"/>
</dbReference>
<keyword evidence="1" id="KW-0963">Cytoplasm</keyword>
<feature type="domain" description="PUA" evidence="8">
    <location>
        <begin position="191"/>
        <end position="268"/>
    </location>
</feature>
<dbReference type="GO" id="GO:0003723">
    <property type="term" value="F:RNA binding"/>
    <property type="evidence" value="ECO:0007669"/>
    <property type="project" value="InterPro"/>
</dbReference>
<dbReference type="PANTHER" id="PTHR43654:SF3">
    <property type="entry name" value="GLUTAMATE 5-KINASE"/>
    <property type="match status" value="1"/>
</dbReference>